<evidence type="ECO:0000313" key="17">
    <source>
        <dbReference type="EMBL" id="GGN49966.1"/>
    </source>
</evidence>
<evidence type="ECO:0000256" key="9">
    <source>
        <dbReference type="ARBA" id="ARBA00022777"/>
    </source>
</evidence>
<dbReference type="CDD" id="cd02064">
    <property type="entry name" value="FAD_synthetase_N"/>
    <property type="match status" value="1"/>
</dbReference>
<evidence type="ECO:0000256" key="13">
    <source>
        <dbReference type="ARBA" id="ARBA00047880"/>
    </source>
</evidence>
<dbReference type="EMBL" id="BMOS01000001">
    <property type="protein sequence ID" value="GGN49966.1"/>
    <property type="molecule type" value="Genomic_DNA"/>
</dbReference>
<name>A0A917XR33_9BACI</name>
<comment type="similarity">
    <text evidence="15">Belongs to the ribF family.</text>
</comment>
<evidence type="ECO:0000256" key="15">
    <source>
        <dbReference type="PIRNR" id="PIRNR004491"/>
    </source>
</evidence>
<keyword evidence="11 15" id="KW-0067">ATP-binding</keyword>
<dbReference type="PANTHER" id="PTHR22749">
    <property type="entry name" value="RIBOFLAVIN KINASE/FMN ADENYLYLTRANSFERASE"/>
    <property type="match status" value="1"/>
</dbReference>
<dbReference type="Pfam" id="PF06574">
    <property type="entry name" value="FAD_syn"/>
    <property type="match status" value="1"/>
</dbReference>
<dbReference type="NCBIfam" id="TIGR00083">
    <property type="entry name" value="ribF"/>
    <property type="match status" value="1"/>
</dbReference>
<sequence>MRTFELTYPHTLSGVDMPETVSAIGFFDGIHKGHQQLIKKAVEIARERNMESAVITFHPHPSVILKKGIEHVQYITPLREKQEILQQMNVDRLYIIKFNEELSKLSPQAFIDHFIIGLNIKHLVAGFDYSFGHKGSGNMQNIAEYSRGEFDYTVIEKVSLDDEKISSTRIRNLLKQGDVAAVNQLLGRPLKYTSTVIRGAKRGGPELGYPTANLRINEEALLPKIGIYAVKIRYKNAIYEGMASVGTNPTFKEDKGNLSVEVNIFDYNNDLYGEELQIEWHEFIRDEKKFAGKEELIAQLADDEKTIRNYFR</sequence>
<comment type="caution">
    <text evidence="17">The sequence shown here is derived from an EMBL/GenBank/DDBJ whole genome shotgun (WGS) entry which is preliminary data.</text>
</comment>
<protein>
    <recommendedName>
        <fullName evidence="15">Riboflavin biosynthesis protein</fullName>
    </recommendedName>
    <domain>
        <recommendedName>
            <fullName evidence="15">Riboflavin kinase</fullName>
            <ecNumber evidence="15">2.7.1.26</ecNumber>
        </recommendedName>
        <alternativeName>
            <fullName evidence="15">Flavokinase</fullName>
        </alternativeName>
    </domain>
    <domain>
        <recommendedName>
            <fullName evidence="15">FMN adenylyltransferase</fullName>
            <ecNumber evidence="15">2.7.7.2</ecNumber>
        </recommendedName>
        <alternativeName>
            <fullName evidence="15">FAD pyrophosphorylase</fullName>
        </alternativeName>
        <alternativeName>
            <fullName evidence="15">FAD synthase</fullName>
        </alternativeName>
    </domain>
</protein>
<dbReference type="AlphaFoldDB" id="A0A917XR33"/>
<dbReference type="Pfam" id="PF01687">
    <property type="entry name" value="Flavokinase"/>
    <property type="match status" value="1"/>
</dbReference>
<evidence type="ECO:0000256" key="8">
    <source>
        <dbReference type="ARBA" id="ARBA00022741"/>
    </source>
</evidence>
<evidence type="ECO:0000256" key="12">
    <source>
        <dbReference type="ARBA" id="ARBA00023268"/>
    </source>
</evidence>
<dbReference type="RefSeq" id="WP_188855756.1">
    <property type="nucleotide sequence ID" value="NZ_BMOS01000001.1"/>
</dbReference>
<evidence type="ECO:0000256" key="2">
    <source>
        <dbReference type="ARBA" id="ARBA00004726"/>
    </source>
</evidence>
<dbReference type="FunFam" id="2.40.30.30:FF:000003">
    <property type="entry name" value="Riboflavin biosynthesis protein"/>
    <property type="match status" value="1"/>
</dbReference>
<dbReference type="InterPro" id="IPR023468">
    <property type="entry name" value="Riboflavin_kinase"/>
</dbReference>
<dbReference type="FunFam" id="3.40.50.620:FF:000021">
    <property type="entry name" value="Riboflavin biosynthesis protein"/>
    <property type="match status" value="1"/>
</dbReference>
<organism evidence="17 18">
    <name type="scientific">Oceanobacillus indicireducens</name>
    <dbReference type="NCBI Taxonomy" id="1004261"/>
    <lineage>
        <taxon>Bacteria</taxon>
        <taxon>Bacillati</taxon>
        <taxon>Bacillota</taxon>
        <taxon>Bacilli</taxon>
        <taxon>Bacillales</taxon>
        <taxon>Bacillaceae</taxon>
        <taxon>Oceanobacillus</taxon>
    </lineage>
</organism>
<dbReference type="SUPFAM" id="SSF82114">
    <property type="entry name" value="Riboflavin kinase-like"/>
    <property type="match status" value="1"/>
</dbReference>
<dbReference type="GO" id="GO:0003919">
    <property type="term" value="F:FMN adenylyltransferase activity"/>
    <property type="evidence" value="ECO:0007669"/>
    <property type="project" value="UniProtKB-UniRule"/>
</dbReference>
<evidence type="ECO:0000256" key="1">
    <source>
        <dbReference type="ARBA" id="ARBA00002121"/>
    </source>
</evidence>
<keyword evidence="5 15" id="KW-0288">FMN</keyword>
<feature type="domain" description="Riboflavin kinase" evidence="16">
    <location>
        <begin position="185"/>
        <end position="312"/>
    </location>
</feature>
<keyword evidence="12" id="KW-0511">Multifunctional enzyme</keyword>
<keyword evidence="18" id="KW-1185">Reference proteome</keyword>
<comment type="pathway">
    <text evidence="2 15">Cofactor biosynthesis; FAD biosynthesis; FAD from FMN: step 1/1.</text>
</comment>
<dbReference type="GO" id="GO:0009398">
    <property type="term" value="P:FMN biosynthetic process"/>
    <property type="evidence" value="ECO:0007669"/>
    <property type="project" value="UniProtKB-UniRule"/>
</dbReference>
<comment type="catalytic activity">
    <reaction evidence="13 15">
        <text>riboflavin + ATP = FMN + ADP + H(+)</text>
        <dbReference type="Rhea" id="RHEA:14357"/>
        <dbReference type="ChEBI" id="CHEBI:15378"/>
        <dbReference type="ChEBI" id="CHEBI:30616"/>
        <dbReference type="ChEBI" id="CHEBI:57986"/>
        <dbReference type="ChEBI" id="CHEBI:58210"/>
        <dbReference type="ChEBI" id="CHEBI:456216"/>
        <dbReference type="EC" id="2.7.1.26"/>
    </reaction>
</comment>
<evidence type="ECO:0000259" key="16">
    <source>
        <dbReference type="SMART" id="SM00904"/>
    </source>
</evidence>
<proteinExistence type="inferred from homology"/>
<dbReference type="GO" id="GO:0005524">
    <property type="term" value="F:ATP binding"/>
    <property type="evidence" value="ECO:0007669"/>
    <property type="project" value="UniProtKB-UniRule"/>
</dbReference>
<evidence type="ECO:0000256" key="3">
    <source>
        <dbReference type="ARBA" id="ARBA00005201"/>
    </source>
</evidence>
<keyword evidence="10 15" id="KW-0274">FAD</keyword>
<keyword evidence="8 15" id="KW-0547">Nucleotide-binding</keyword>
<dbReference type="NCBIfam" id="NF004162">
    <property type="entry name" value="PRK05627.1-5"/>
    <property type="match status" value="1"/>
</dbReference>
<keyword evidence="4 15" id="KW-0285">Flavoprotein</keyword>
<dbReference type="GO" id="GO:0006747">
    <property type="term" value="P:FAD biosynthetic process"/>
    <property type="evidence" value="ECO:0007669"/>
    <property type="project" value="UniProtKB-UniRule"/>
</dbReference>
<evidence type="ECO:0000256" key="6">
    <source>
        <dbReference type="ARBA" id="ARBA00022679"/>
    </source>
</evidence>
<evidence type="ECO:0000256" key="11">
    <source>
        <dbReference type="ARBA" id="ARBA00022840"/>
    </source>
</evidence>
<comment type="catalytic activity">
    <reaction evidence="14 15">
        <text>FMN + ATP + H(+) = FAD + diphosphate</text>
        <dbReference type="Rhea" id="RHEA:17237"/>
        <dbReference type="ChEBI" id="CHEBI:15378"/>
        <dbReference type="ChEBI" id="CHEBI:30616"/>
        <dbReference type="ChEBI" id="CHEBI:33019"/>
        <dbReference type="ChEBI" id="CHEBI:57692"/>
        <dbReference type="ChEBI" id="CHEBI:58210"/>
        <dbReference type="EC" id="2.7.7.2"/>
    </reaction>
</comment>
<dbReference type="SMART" id="SM00904">
    <property type="entry name" value="Flavokinase"/>
    <property type="match status" value="1"/>
</dbReference>
<evidence type="ECO:0000256" key="10">
    <source>
        <dbReference type="ARBA" id="ARBA00022827"/>
    </source>
</evidence>
<dbReference type="GO" id="GO:0008531">
    <property type="term" value="F:riboflavin kinase activity"/>
    <property type="evidence" value="ECO:0007669"/>
    <property type="project" value="UniProtKB-UniRule"/>
</dbReference>
<reference evidence="17" key="2">
    <citation type="submission" date="2020-09" db="EMBL/GenBank/DDBJ databases">
        <authorList>
            <person name="Sun Q."/>
            <person name="Ohkuma M."/>
        </authorList>
    </citation>
    <scope>NUCLEOTIDE SEQUENCE</scope>
    <source>
        <strain evidence="17">JCM 17251</strain>
    </source>
</reference>
<dbReference type="Gene3D" id="2.40.30.30">
    <property type="entry name" value="Riboflavin kinase-like"/>
    <property type="match status" value="1"/>
</dbReference>
<comment type="pathway">
    <text evidence="3 15">Cofactor biosynthesis; FMN biosynthesis; FMN from riboflavin (ATP route): step 1/1.</text>
</comment>
<gene>
    <name evidence="17" type="ORF">GCM10007971_03050</name>
</gene>
<comment type="function">
    <text evidence="1">Catalyzes the phosphorylation of riboflavin to FMN followed by the adenylation of FMN to FAD.</text>
</comment>
<dbReference type="GO" id="GO:0009231">
    <property type="term" value="P:riboflavin biosynthetic process"/>
    <property type="evidence" value="ECO:0007669"/>
    <property type="project" value="InterPro"/>
</dbReference>
<evidence type="ECO:0000256" key="7">
    <source>
        <dbReference type="ARBA" id="ARBA00022695"/>
    </source>
</evidence>
<keyword evidence="7 15" id="KW-0548">Nucleotidyltransferase</keyword>
<dbReference type="InterPro" id="IPR015864">
    <property type="entry name" value="FAD_synthase"/>
</dbReference>
<accession>A0A917XR33</accession>
<dbReference type="InterPro" id="IPR014729">
    <property type="entry name" value="Rossmann-like_a/b/a_fold"/>
</dbReference>
<dbReference type="PIRSF" id="PIRSF004491">
    <property type="entry name" value="FAD_Synth"/>
    <property type="match status" value="1"/>
</dbReference>
<evidence type="ECO:0000256" key="4">
    <source>
        <dbReference type="ARBA" id="ARBA00022630"/>
    </source>
</evidence>
<dbReference type="InterPro" id="IPR015865">
    <property type="entry name" value="Riboflavin_kinase_bac/euk"/>
</dbReference>
<dbReference type="Gene3D" id="3.40.50.620">
    <property type="entry name" value="HUPs"/>
    <property type="match status" value="1"/>
</dbReference>
<dbReference type="SUPFAM" id="SSF52374">
    <property type="entry name" value="Nucleotidylyl transferase"/>
    <property type="match status" value="1"/>
</dbReference>
<keyword evidence="6 15" id="KW-0808">Transferase</keyword>
<dbReference type="PANTHER" id="PTHR22749:SF6">
    <property type="entry name" value="RIBOFLAVIN KINASE"/>
    <property type="match status" value="1"/>
</dbReference>
<evidence type="ECO:0000256" key="5">
    <source>
        <dbReference type="ARBA" id="ARBA00022643"/>
    </source>
</evidence>
<reference evidence="17" key="1">
    <citation type="journal article" date="2014" name="Int. J. Syst. Evol. Microbiol.">
        <title>Complete genome sequence of Corynebacterium casei LMG S-19264T (=DSM 44701T), isolated from a smear-ripened cheese.</title>
        <authorList>
            <consortium name="US DOE Joint Genome Institute (JGI-PGF)"/>
            <person name="Walter F."/>
            <person name="Albersmeier A."/>
            <person name="Kalinowski J."/>
            <person name="Ruckert C."/>
        </authorList>
    </citation>
    <scope>NUCLEOTIDE SEQUENCE</scope>
    <source>
        <strain evidence="17">JCM 17251</strain>
    </source>
</reference>
<evidence type="ECO:0000313" key="18">
    <source>
        <dbReference type="Proteomes" id="UP000624041"/>
    </source>
</evidence>
<dbReference type="EC" id="2.7.7.2" evidence="15"/>
<dbReference type="Proteomes" id="UP000624041">
    <property type="component" value="Unassembled WGS sequence"/>
</dbReference>
<dbReference type="EC" id="2.7.1.26" evidence="15"/>
<keyword evidence="9 15" id="KW-0418">Kinase</keyword>
<evidence type="ECO:0000256" key="14">
    <source>
        <dbReference type="ARBA" id="ARBA00049494"/>
    </source>
</evidence>
<dbReference type="InterPro" id="IPR002606">
    <property type="entry name" value="Riboflavin_kinase_bac"/>
</dbReference>
<dbReference type="InterPro" id="IPR023465">
    <property type="entry name" value="Riboflavin_kinase_dom_sf"/>
</dbReference>